<dbReference type="InterPro" id="IPR008974">
    <property type="entry name" value="TRAF-like"/>
</dbReference>
<dbReference type="Gene3D" id="2.60.210.10">
    <property type="entry name" value="Apoptosis, Tumor Necrosis Factor Receptor Associated Protein 2, Chain A"/>
    <property type="match status" value="1"/>
</dbReference>
<proteinExistence type="predicted"/>
<dbReference type="SUPFAM" id="SSF49599">
    <property type="entry name" value="TRAF domain-like"/>
    <property type="match status" value="1"/>
</dbReference>
<reference evidence="1 2" key="1">
    <citation type="submission" date="2024-01" db="EMBL/GenBank/DDBJ databases">
        <title>The genome of the rayed Mediterranean limpet Patella caerulea (Linnaeus, 1758).</title>
        <authorList>
            <person name="Anh-Thu Weber A."/>
            <person name="Halstead-Nussloch G."/>
        </authorList>
    </citation>
    <scope>NUCLEOTIDE SEQUENCE [LARGE SCALE GENOMIC DNA]</scope>
    <source>
        <strain evidence="1">AATW-2023a</strain>
        <tissue evidence="1">Whole specimen</tissue>
    </source>
</reference>
<dbReference type="Proteomes" id="UP001347796">
    <property type="component" value="Unassembled WGS sequence"/>
</dbReference>
<organism evidence="1 2">
    <name type="scientific">Patella caerulea</name>
    <name type="common">Rayed Mediterranean limpet</name>
    <dbReference type="NCBI Taxonomy" id="87958"/>
    <lineage>
        <taxon>Eukaryota</taxon>
        <taxon>Metazoa</taxon>
        <taxon>Spiralia</taxon>
        <taxon>Lophotrochozoa</taxon>
        <taxon>Mollusca</taxon>
        <taxon>Gastropoda</taxon>
        <taxon>Patellogastropoda</taxon>
        <taxon>Patelloidea</taxon>
        <taxon>Patellidae</taxon>
        <taxon>Patella</taxon>
    </lineage>
</organism>
<accession>A0AAN8JF77</accession>
<protein>
    <submittedName>
        <fullName evidence="1">Uncharacterized protein</fullName>
    </submittedName>
</protein>
<evidence type="ECO:0000313" key="2">
    <source>
        <dbReference type="Proteomes" id="UP001347796"/>
    </source>
</evidence>
<dbReference type="AlphaFoldDB" id="A0AAN8JF77"/>
<sequence>MKSCNCQFTLKLINKDDDERSLIELGDKRLTATYGLSCHEWNSVIEMDELSDTDNCFIDDEGNFIIQADLKISHIVLENESYSLFGADKP</sequence>
<gene>
    <name evidence="1" type="ORF">SNE40_017547</name>
</gene>
<keyword evidence="2" id="KW-1185">Reference proteome</keyword>
<dbReference type="EMBL" id="JAZGQO010000011">
    <property type="protein sequence ID" value="KAK6174228.1"/>
    <property type="molecule type" value="Genomic_DNA"/>
</dbReference>
<evidence type="ECO:0000313" key="1">
    <source>
        <dbReference type="EMBL" id="KAK6174228.1"/>
    </source>
</evidence>
<name>A0AAN8JF77_PATCE</name>
<comment type="caution">
    <text evidence="1">The sequence shown here is derived from an EMBL/GenBank/DDBJ whole genome shotgun (WGS) entry which is preliminary data.</text>
</comment>